<feature type="transmembrane region" description="Helical" evidence="1">
    <location>
        <begin position="112"/>
        <end position="129"/>
    </location>
</feature>
<feature type="transmembrane region" description="Helical" evidence="1">
    <location>
        <begin position="47"/>
        <end position="64"/>
    </location>
</feature>
<comment type="caution">
    <text evidence="2">The sequence shown here is derived from an EMBL/GenBank/DDBJ whole genome shotgun (WGS) entry which is preliminary data.</text>
</comment>
<feature type="transmembrane region" description="Helical" evidence="1">
    <location>
        <begin position="334"/>
        <end position="355"/>
    </location>
</feature>
<feature type="transmembrane region" description="Helical" evidence="1">
    <location>
        <begin position="259"/>
        <end position="276"/>
    </location>
</feature>
<reference evidence="2 3" key="1">
    <citation type="submission" date="2023-08" db="EMBL/GenBank/DDBJ databases">
        <title>Pseudoalteromonas haloplanktis LL1 genome.</title>
        <authorList>
            <person name="Wu S."/>
        </authorList>
    </citation>
    <scope>NUCLEOTIDE SEQUENCE [LARGE SCALE GENOMIC DNA]</scope>
    <source>
        <strain evidence="2 3">LL1</strain>
    </source>
</reference>
<keyword evidence="3" id="KW-1185">Reference proteome</keyword>
<dbReference type="EMBL" id="JAVIFY010000003">
    <property type="protein sequence ID" value="MDQ9091106.1"/>
    <property type="molecule type" value="Genomic_DNA"/>
</dbReference>
<dbReference type="Proteomes" id="UP001226574">
    <property type="component" value="Unassembled WGS sequence"/>
</dbReference>
<accession>A0ABU1B9S7</accession>
<protein>
    <recommendedName>
        <fullName evidence="4">ABC transporter permease</fullName>
    </recommendedName>
</protein>
<feature type="transmembrane region" description="Helical" evidence="1">
    <location>
        <begin position="85"/>
        <end position="106"/>
    </location>
</feature>
<sequence>MMQASTRPWYQGAVNFWLKDVGSASYFIAATITSFLCLIATGIEELITLMIMFSTICMYSAIAWQSIKMQATEWQTLVAGYREHVMFQGKVFIVFSNLISILSIIIAGNINLLVTLTLANLIGLIIWFLNRSFSHLFTSVCYLSFFIATLVCVLIEQLPIWLIPVNVVAYIAIVLANKNFSSAYKWRSDSLTNYRNGLQSGWSPIPSGLLSNYGSSINKGLFPLSYFVGSGLSQYLILLTLLCTLGVAVNLFYNITEHVIFVLTLTLFAIVSLSLWSKVQKHNSWELLSTLPIYNSSYSAKVALSNSVLKLAILVAILCFVTASTLSLVNPTFLIFNILSYSLACSAGVLLSFAIGNVCKNINLLSFFMCISFGLNMGLANYMFDNGDSVSKLTLMVAYTLAMAAINRFTARYL</sequence>
<feature type="transmembrane region" description="Helical" evidence="1">
    <location>
        <begin position="235"/>
        <end position="253"/>
    </location>
</feature>
<keyword evidence="1" id="KW-0472">Membrane</keyword>
<evidence type="ECO:0008006" key="4">
    <source>
        <dbReference type="Google" id="ProtNLM"/>
    </source>
</evidence>
<evidence type="ECO:0000256" key="1">
    <source>
        <dbReference type="SAM" id="Phobius"/>
    </source>
</evidence>
<feature type="transmembrane region" description="Helical" evidence="1">
    <location>
        <begin position="161"/>
        <end position="180"/>
    </location>
</feature>
<gene>
    <name evidence="2" type="ORF">RC083_05795</name>
</gene>
<name>A0ABU1B9S7_PSEHA</name>
<keyword evidence="1" id="KW-0812">Transmembrane</keyword>
<organism evidence="2 3">
    <name type="scientific">Pseudoalteromonas haloplanktis</name>
    <name type="common">Alteromonas haloplanktis</name>
    <dbReference type="NCBI Taxonomy" id="228"/>
    <lineage>
        <taxon>Bacteria</taxon>
        <taxon>Pseudomonadati</taxon>
        <taxon>Pseudomonadota</taxon>
        <taxon>Gammaproteobacteria</taxon>
        <taxon>Alteromonadales</taxon>
        <taxon>Pseudoalteromonadaceae</taxon>
        <taxon>Pseudoalteromonas</taxon>
    </lineage>
</organism>
<feature type="transmembrane region" description="Helical" evidence="1">
    <location>
        <begin position="21"/>
        <end position="41"/>
    </location>
</feature>
<proteinExistence type="predicted"/>
<feature type="transmembrane region" description="Helical" evidence="1">
    <location>
        <begin position="362"/>
        <end position="384"/>
    </location>
</feature>
<feature type="transmembrane region" description="Helical" evidence="1">
    <location>
        <begin position="390"/>
        <end position="409"/>
    </location>
</feature>
<keyword evidence="1" id="KW-1133">Transmembrane helix</keyword>
<evidence type="ECO:0000313" key="3">
    <source>
        <dbReference type="Proteomes" id="UP001226574"/>
    </source>
</evidence>
<evidence type="ECO:0000313" key="2">
    <source>
        <dbReference type="EMBL" id="MDQ9091106.1"/>
    </source>
</evidence>
<feature type="transmembrane region" description="Helical" evidence="1">
    <location>
        <begin position="308"/>
        <end position="328"/>
    </location>
</feature>
<dbReference type="RefSeq" id="WP_309038588.1">
    <property type="nucleotide sequence ID" value="NZ_JAVIFY010000003.1"/>
</dbReference>
<feature type="transmembrane region" description="Helical" evidence="1">
    <location>
        <begin position="136"/>
        <end position="155"/>
    </location>
</feature>